<organism evidence="6 7">
    <name type="scientific">Monopterus albus</name>
    <name type="common">Swamp eel</name>
    <dbReference type="NCBI Taxonomy" id="43700"/>
    <lineage>
        <taxon>Eukaryota</taxon>
        <taxon>Metazoa</taxon>
        <taxon>Chordata</taxon>
        <taxon>Craniata</taxon>
        <taxon>Vertebrata</taxon>
        <taxon>Euteleostomi</taxon>
        <taxon>Actinopterygii</taxon>
        <taxon>Neopterygii</taxon>
        <taxon>Teleostei</taxon>
        <taxon>Neoteleostei</taxon>
        <taxon>Acanthomorphata</taxon>
        <taxon>Anabantaria</taxon>
        <taxon>Synbranchiformes</taxon>
        <taxon>Synbranchidae</taxon>
        <taxon>Monopterus</taxon>
    </lineage>
</organism>
<dbReference type="SUPFAM" id="SSF57716">
    <property type="entry name" value="Glucocorticoid receptor-like (DNA-binding domain)"/>
    <property type="match status" value="1"/>
</dbReference>
<keyword evidence="3" id="KW-0863">Zinc-finger</keyword>
<evidence type="ECO:0000256" key="1">
    <source>
        <dbReference type="ARBA" id="ARBA00022723"/>
    </source>
</evidence>
<accession>A0A3Q3K7M6</accession>
<dbReference type="InterPro" id="IPR010507">
    <property type="entry name" value="Znf_MYM"/>
</dbReference>
<dbReference type="GO" id="GO:0008270">
    <property type="term" value="F:zinc ion binding"/>
    <property type="evidence" value="ECO:0007669"/>
    <property type="project" value="UniProtKB-KW"/>
</dbReference>
<dbReference type="InterPro" id="IPR051284">
    <property type="entry name" value="ZnF_MYMT-QRICH1"/>
</dbReference>
<feature type="domain" description="TRASH" evidence="5">
    <location>
        <begin position="253"/>
        <end position="291"/>
    </location>
</feature>
<evidence type="ECO:0000313" key="7">
    <source>
        <dbReference type="Proteomes" id="UP000261600"/>
    </source>
</evidence>
<keyword evidence="2" id="KW-0677">Repeat</keyword>
<evidence type="ECO:0000256" key="2">
    <source>
        <dbReference type="ARBA" id="ARBA00022737"/>
    </source>
</evidence>
<dbReference type="Ensembl" id="ENSMALT00000025753.1">
    <property type="protein sequence ID" value="ENSMALP00000025280.1"/>
    <property type="gene ID" value="ENSMALG00000017413.1"/>
</dbReference>
<dbReference type="PANTHER" id="PTHR45736">
    <property type="entry name" value="ZINC FINGER MYM-TYPE PROTEIN"/>
    <property type="match status" value="1"/>
</dbReference>
<reference evidence="6" key="2">
    <citation type="submission" date="2025-09" db="UniProtKB">
        <authorList>
            <consortium name="Ensembl"/>
        </authorList>
    </citation>
    <scope>IDENTIFICATION</scope>
</reference>
<evidence type="ECO:0000259" key="5">
    <source>
        <dbReference type="SMART" id="SM00746"/>
    </source>
</evidence>
<dbReference type="InterPro" id="IPR011017">
    <property type="entry name" value="TRASH_dom"/>
</dbReference>
<keyword evidence="4" id="KW-0862">Zinc</keyword>
<evidence type="ECO:0000256" key="4">
    <source>
        <dbReference type="ARBA" id="ARBA00022833"/>
    </source>
</evidence>
<feature type="domain" description="TRASH" evidence="5">
    <location>
        <begin position="213"/>
        <end position="252"/>
    </location>
</feature>
<proteinExistence type="predicted"/>
<dbReference type="Proteomes" id="UP000261600">
    <property type="component" value="Unplaced"/>
</dbReference>
<evidence type="ECO:0000313" key="6">
    <source>
        <dbReference type="Ensembl" id="ENSMALP00000025280.1"/>
    </source>
</evidence>
<keyword evidence="7" id="KW-1185">Reference proteome</keyword>
<dbReference type="SMART" id="SM00746">
    <property type="entry name" value="TRASH"/>
    <property type="match status" value="5"/>
</dbReference>
<dbReference type="PANTHER" id="PTHR45736:SF6">
    <property type="entry name" value="ZINC FINGER MYM-TYPE PROTEIN 2"/>
    <property type="match status" value="1"/>
</dbReference>
<feature type="domain" description="TRASH" evidence="5">
    <location>
        <begin position="120"/>
        <end position="160"/>
    </location>
</feature>
<feature type="domain" description="TRASH" evidence="5">
    <location>
        <begin position="171"/>
        <end position="206"/>
    </location>
</feature>
<dbReference type="Pfam" id="PF06467">
    <property type="entry name" value="zf-FCS"/>
    <property type="match status" value="4"/>
</dbReference>
<reference evidence="6" key="1">
    <citation type="submission" date="2025-08" db="UniProtKB">
        <authorList>
            <consortium name="Ensembl"/>
        </authorList>
    </citation>
    <scope>IDENTIFICATION</scope>
</reference>
<name>A0A3Q3K7M6_MONAL</name>
<keyword evidence="1" id="KW-0479">Metal-binding</keyword>
<feature type="domain" description="TRASH" evidence="5">
    <location>
        <begin position="78"/>
        <end position="114"/>
    </location>
</feature>
<dbReference type="AlphaFoldDB" id="A0A3Q3K7M6"/>
<evidence type="ECO:0000256" key="3">
    <source>
        <dbReference type="ARBA" id="ARBA00022771"/>
    </source>
</evidence>
<sequence length="308" mass="34020">MFIFLFRSTQSLVGAVDHLYKTGTEGLCSFGCTIVYCMQHKPATKKTDQVASRVSYLIVPQGRRSLNPCCVCSFQVTCANCKKPLKKGQTAYQRKGSTHLFCSTTCLSAFSHKPAPKKSCTMCKKDITNMRGTIVAQVDSSESFQEFCSTGCLGAYENKQNPPKSGLKTKCTVCGKLTEIRHEVSFKTVTHKICSDACFNVYRRANGLIMNCCEQCGDYLPSRASANHFLLVDGQQKRFCCQNCLKEYKQVLCLTCKTLIKTGEVLHSLGVGSTMGSYCSVNCMNKGKLASASFLSEYTNTRVADFEL</sequence>
<protein>
    <recommendedName>
        <fullName evidence="5">TRASH domain-containing protein</fullName>
    </recommendedName>
</protein>